<proteinExistence type="predicted"/>
<reference evidence="1 2" key="1">
    <citation type="submission" date="2024-03" db="EMBL/GenBank/DDBJ databases">
        <title>The Acrasis kona genome and developmental transcriptomes reveal deep origins of eukaryotic multicellular pathways.</title>
        <authorList>
            <person name="Sheikh S."/>
            <person name="Fu C.-J."/>
            <person name="Brown M.W."/>
            <person name="Baldauf S.L."/>
        </authorList>
    </citation>
    <scope>NUCLEOTIDE SEQUENCE [LARGE SCALE GENOMIC DNA]</scope>
    <source>
        <strain evidence="1 2">ATCC MYA-3509</strain>
    </source>
</reference>
<accession>A0AAW2YMN7</accession>
<keyword evidence="2" id="KW-1185">Reference proteome</keyword>
<dbReference type="Proteomes" id="UP001431209">
    <property type="component" value="Unassembled WGS sequence"/>
</dbReference>
<protein>
    <submittedName>
        <fullName evidence="1">Uncharacterized protein</fullName>
    </submittedName>
</protein>
<name>A0AAW2YMN7_9EUKA</name>
<sequence>MISARRELINKRTAQLDLLAEKFSLMFNFDADGNQLVVTNKNEIDVVWKLLEKSELLEQSLAQLSSQLYDVILEPFIKSTSSTLNVTESQNSASVIVKKKSSKTEDQKVDIGERINILQEFLLDKFQHIFHQPSSSVSKYLNNRITESVCQHLLAPQYHQLQPAVIQEFETNLNGQGWNFDFSKQDIQSLWVTYKFQSTILWIRSIMKDTFTFSEQVVKLDQPKDEAVLYFPSCTVPKVSVDLSTRVLELLQYNNQQLQPLIVNILDFIRYAGAKYYHNHQVPRVAALYYNHCMFMSFKFMEMVDQSELYKNAANTHQEQEVASQISQLTSLFSQNSNNPLTAVPEVINNLKRITHAYTDILPIHAMRTLCAHIASGICDYILEQIIFGGDQDMSINREKLSEFCNLHTLDENWKHIFAKNTIYRIENWEKLVTVKNILQTKDPVVAAKKYRKSALTDDEMKTLIQMMSESSEQQFKAIKALYNE</sequence>
<gene>
    <name evidence="1" type="ORF">AKO1_005764</name>
</gene>
<comment type="caution">
    <text evidence="1">The sequence shown here is derived from an EMBL/GenBank/DDBJ whole genome shotgun (WGS) entry which is preliminary data.</text>
</comment>
<evidence type="ECO:0000313" key="2">
    <source>
        <dbReference type="Proteomes" id="UP001431209"/>
    </source>
</evidence>
<organism evidence="1 2">
    <name type="scientific">Acrasis kona</name>
    <dbReference type="NCBI Taxonomy" id="1008807"/>
    <lineage>
        <taxon>Eukaryota</taxon>
        <taxon>Discoba</taxon>
        <taxon>Heterolobosea</taxon>
        <taxon>Tetramitia</taxon>
        <taxon>Eutetramitia</taxon>
        <taxon>Acrasidae</taxon>
        <taxon>Acrasis</taxon>
    </lineage>
</organism>
<dbReference type="AlphaFoldDB" id="A0AAW2YMN7"/>
<dbReference type="EMBL" id="JAOPGA020000167">
    <property type="protein sequence ID" value="KAL0477382.1"/>
    <property type="molecule type" value="Genomic_DNA"/>
</dbReference>
<evidence type="ECO:0000313" key="1">
    <source>
        <dbReference type="EMBL" id="KAL0477382.1"/>
    </source>
</evidence>